<sequence>MRHMGLLKNASTGTIIATRVDRAASFLQRAVGLLARPNVRPDEGLWIERCNAIHTMAMRSPIDVIFVDDTGRVKRVVHHVKPHKLAVTCFSAKAVIELGAGTLEAEDVLVGDLLELV</sequence>
<reference evidence="1 2" key="1">
    <citation type="journal article" date="2022" name="ISME Commun">
        <title>Vulcanimicrobium alpinus gen. nov. sp. nov., the first cultivated representative of the candidate phylum 'Eremiobacterota', is a metabolically versatile aerobic anoxygenic phototroph.</title>
        <authorList>
            <person name="Yabe S."/>
            <person name="Muto K."/>
            <person name="Abe K."/>
            <person name="Yokota A."/>
            <person name="Staudigel H."/>
            <person name="Tebo B.M."/>
        </authorList>
    </citation>
    <scope>NUCLEOTIDE SEQUENCE [LARGE SCALE GENOMIC DNA]</scope>
    <source>
        <strain evidence="1 2">WC8-2</strain>
    </source>
</reference>
<dbReference type="PANTHER" id="PTHR37953:SF1">
    <property type="entry name" value="UPF0127 PROTEIN MJ1496"/>
    <property type="match status" value="1"/>
</dbReference>
<protein>
    <recommendedName>
        <fullName evidence="3">DUF192 domain-containing protein</fullName>
    </recommendedName>
</protein>
<accession>A0AAN2C9X5</accession>
<dbReference type="Gene3D" id="2.60.120.1140">
    <property type="entry name" value="Protein of unknown function DUF192"/>
    <property type="match status" value="1"/>
</dbReference>
<gene>
    <name evidence="1" type="ORF">WPS_22960</name>
</gene>
<dbReference type="Proteomes" id="UP001317532">
    <property type="component" value="Chromosome"/>
</dbReference>
<name>A0AAN2C9X5_UNVUL</name>
<proteinExistence type="predicted"/>
<dbReference type="AlphaFoldDB" id="A0AAN2C9X5"/>
<dbReference type="Pfam" id="PF02643">
    <property type="entry name" value="DUF192"/>
    <property type="match status" value="1"/>
</dbReference>
<dbReference type="PANTHER" id="PTHR37953">
    <property type="entry name" value="UPF0127 PROTEIN MJ1496"/>
    <property type="match status" value="1"/>
</dbReference>
<dbReference type="EMBL" id="AP025523">
    <property type="protein sequence ID" value="BDE07020.1"/>
    <property type="molecule type" value="Genomic_DNA"/>
</dbReference>
<dbReference type="InterPro" id="IPR003795">
    <property type="entry name" value="DUF192"/>
</dbReference>
<dbReference type="InterPro" id="IPR038695">
    <property type="entry name" value="Saro_0823-like_sf"/>
</dbReference>
<keyword evidence="2" id="KW-1185">Reference proteome</keyword>
<evidence type="ECO:0000313" key="2">
    <source>
        <dbReference type="Proteomes" id="UP001317532"/>
    </source>
</evidence>
<evidence type="ECO:0008006" key="3">
    <source>
        <dbReference type="Google" id="ProtNLM"/>
    </source>
</evidence>
<dbReference type="KEGG" id="vab:WPS_22960"/>
<organism evidence="1 2">
    <name type="scientific">Vulcanimicrobium alpinum</name>
    <dbReference type="NCBI Taxonomy" id="3016050"/>
    <lineage>
        <taxon>Bacteria</taxon>
        <taxon>Bacillati</taxon>
        <taxon>Vulcanimicrobiota</taxon>
        <taxon>Vulcanimicrobiia</taxon>
        <taxon>Vulcanimicrobiales</taxon>
        <taxon>Vulcanimicrobiaceae</taxon>
        <taxon>Vulcanimicrobium</taxon>
    </lineage>
</organism>
<evidence type="ECO:0000313" key="1">
    <source>
        <dbReference type="EMBL" id="BDE07020.1"/>
    </source>
</evidence>